<sequence>MKALIFLLLFIIVAILGYNFYNTYQRFHPDTYEYTAHKSIDANHPNKAMLLDYQEAIADLNGYIITQWSANDIDVRNPENDNAQTLAAVATYAKKKGIVSYFESQLTAPIQEKTTKTEEQIRDEFVKEMYKFNPQTLHVGNKGALVFELQRLLNNKGEVIKIDGVFNTETLNALKAFESKKGLYVDGQLDAMTLDYLLQ</sequence>
<evidence type="ECO:0000259" key="1">
    <source>
        <dbReference type="Pfam" id="PF01471"/>
    </source>
</evidence>
<reference evidence="2 3" key="1">
    <citation type="submission" date="2019-08" db="EMBL/GenBank/DDBJ databases">
        <title>Ulvibacter marinistellae sp. nov., isolated from a starfish, Patiria pectinifera.</title>
        <authorList>
            <person name="Kawano K."/>
            <person name="Ushijima N."/>
            <person name="Kihara M."/>
            <person name="Itoh H."/>
        </authorList>
    </citation>
    <scope>NUCLEOTIDE SEQUENCE [LARGE SCALE GENOMIC DNA]</scope>
    <source>
        <strain evidence="2 3">KK4</strain>
    </source>
</reference>
<dbReference type="EMBL" id="BKCF01000001">
    <property type="protein sequence ID" value="GEQ84946.1"/>
    <property type="molecule type" value="Genomic_DNA"/>
</dbReference>
<feature type="domain" description="Peptidoglycan binding-like" evidence="1">
    <location>
        <begin position="143"/>
        <end position="195"/>
    </location>
</feature>
<dbReference type="Pfam" id="PF01471">
    <property type="entry name" value="PG_binding_1"/>
    <property type="match status" value="1"/>
</dbReference>
<evidence type="ECO:0000313" key="3">
    <source>
        <dbReference type="Proteomes" id="UP000326994"/>
    </source>
</evidence>
<keyword evidence="3" id="KW-1185">Reference proteome</keyword>
<dbReference type="RefSeq" id="WP_151892886.1">
    <property type="nucleotide sequence ID" value="NZ_BKCF01000001.1"/>
</dbReference>
<evidence type="ECO:0000313" key="2">
    <source>
        <dbReference type="EMBL" id="GEQ84946.1"/>
    </source>
</evidence>
<dbReference type="SUPFAM" id="SSF47090">
    <property type="entry name" value="PGBD-like"/>
    <property type="match status" value="1"/>
</dbReference>
<dbReference type="OrthoDB" id="1143655at2"/>
<organism evidence="2 3">
    <name type="scientific">Patiriisocius marinistellae</name>
    <dbReference type="NCBI Taxonomy" id="2494560"/>
    <lineage>
        <taxon>Bacteria</taxon>
        <taxon>Pseudomonadati</taxon>
        <taxon>Bacteroidota</taxon>
        <taxon>Flavobacteriia</taxon>
        <taxon>Flavobacteriales</taxon>
        <taxon>Flavobacteriaceae</taxon>
        <taxon>Patiriisocius</taxon>
    </lineage>
</organism>
<comment type="caution">
    <text evidence="2">The sequence shown here is derived from an EMBL/GenBank/DDBJ whole genome shotgun (WGS) entry which is preliminary data.</text>
</comment>
<protein>
    <recommendedName>
        <fullName evidence="1">Peptidoglycan binding-like domain-containing protein</fullName>
    </recommendedName>
</protein>
<dbReference type="Gene3D" id="1.10.101.10">
    <property type="entry name" value="PGBD-like superfamily/PGBD"/>
    <property type="match status" value="1"/>
</dbReference>
<gene>
    <name evidence="2" type="ORF">ULMS_04540</name>
</gene>
<name>A0A5J4FXS0_9FLAO</name>
<dbReference type="Proteomes" id="UP000326994">
    <property type="component" value="Unassembled WGS sequence"/>
</dbReference>
<dbReference type="InterPro" id="IPR036366">
    <property type="entry name" value="PGBDSf"/>
</dbReference>
<dbReference type="InterPro" id="IPR002477">
    <property type="entry name" value="Peptidoglycan-bd-like"/>
</dbReference>
<accession>A0A5J4FXS0</accession>
<dbReference type="InterPro" id="IPR036365">
    <property type="entry name" value="PGBD-like_sf"/>
</dbReference>
<proteinExistence type="predicted"/>
<dbReference type="AlphaFoldDB" id="A0A5J4FXS0"/>